<comment type="function">
    <text evidence="2 12">The beta subunit is responsible for the synthesis of L-tryptophan from indole and L-serine.</text>
</comment>
<dbReference type="FunFam" id="3.40.50.1100:FF:000001">
    <property type="entry name" value="Tryptophan synthase beta chain"/>
    <property type="match status" value="1"/>
</dbReference>
<dbReference type="PIRSF" id="PIRSF001413">
    <property type="entry name" value="Trp_syn_beta"/>
    <property type="match status" value="1"/>
</dbReference>
<dbReference type="PATRIC" id="fig|1705394.5.peg.739"/>
<gene>
    <name evidence="12" type="primary">trpB</name>
    <name evidence="14" type="ORF">SP60_03680</name>
</gene>
<keyword evidence="7 12" id="KW-0822">Tryptophan biosynthesis</keyword>
<dbReference type="STRING" id="1705394.SP60_03680"/>
<keyword evidence="6 12" id="KW-0028">Amino-acid biosynthesis</keyword>
<evidence type="ECO:0000256" key="1">
    <source>
        <dbReference type="ARBA" id="ARBA00001933"/>
    </source>
</evidence>
<protein>
    <recommendedName>
        <fullName evidence="12">Tryptophan synthase beta chain</fullName>
        <ecNumber evidence="12">4.2.1.20</ecNumber>
    </recommendedName>
</protein>
<keyword evidence="8 12" id="KW-0663">Pyridoxal phosphate</keyword>
<proteinExistence type="inferred from homology"/>
<dbReference type="GO" id="GO:0005737">
    <property type="term" value="C:cytoplasm"/>
    <property type="evidence" value="ECO:0007669"/>
    <property type="project" value="TreeGrafter"/>
</dbReference>
<evidence type="ECO:0000313" key="15">
    <source>
        <dbReference type="Proteomes" id="UP000058020"/>
    </source>
</evidence>
<evidence type="ECO:0000256" key="11">
    <source>
        <dbReference type="ARBA" id="ARBA00049047"/>
    </source>
</evidence>
<reference evidence="14 15" key="1">
    <citation type="journal article" date="2015" name="Genome Announc.">
        <title>Genome Sequence of 'Candidatus Thioglobus autotrophica' Strain EF1, a Chemoautotroph from the SUP05 Clade of Marine Gammaproteobacteria.</title>
        <authorList>
            <person name="Shah V."/>
            <person name="Morris R.M."/>
        </authorList>
    </citation>
    <scope>NUCLEOTIDE SEQUENCE [LARGE SCALE GENOMIC DNA]</scope>
    <source>
        <strain evidence="14 15">EF1</strain>
    </source>
</reference>
<keyword evidence="9 12" id="KW-0057">Aromatic amino acid biosynthesis</keyword>
<evidence type="ECO:0000256" key="8">
    <source>
        <dbReference type="ARBA" id="ARBA00022898"/>
    </source>
</evidence>
<keyword evidence="10 12" id="KW-0456">Lyase</keyword>
<name>A0A0M4NGZ8_9GAMM</name>
<dbReference type="NCBIfam" id="TIGR00263">
    <property type="entry name" value="trpB"/>
    <property type="match status" value="1"/>
</dbReference>
<comment type="subunit">
    <text evidence="5 12">Tetramer of two alpha and two beta chains.</text>
</comment>
<sequence>MHSTSKLMSNYNLPDDKGHFEQYGGAFMPETLVTAVTELKDAYEKFKDDPDFIAEFEHDLKHYVGRSTPLYHAQNLSQKLGGAQIHLKREDLNHTGAHKVNNTIGQALLAKRLGKTRIIAETGAGQHGVATATVAARLGLECVVYMGEVDVARQALNVFRMKLLGATVIPVTSGSKTLKDALNEAMRDWVTNIDDTFYIIGTVAGPHPYPMMVRDFQSIIGKEAKKQFADQVGGLPDALVACVGGGSNAIGLFHEFIDDKSVEIYGVEAAGHGLEKGPTAHAAPLCAGSVGVLHGNRTYLMEDKDGQIIEGHSISAGLDYPGVGPEHAYLKDSGRAHYVAITDDEALDAFHTLTKVEGILPALESSHAVAYGFKLAQTLTPDQHIIINLSGRGDKDIHTIAEIEGIEF</sequence>
<dbReference type="Gene3D" id="3.40.50.1100">
    <property type="match status" value="2"/>
</dbReference>
<evidence type="ECO:0000256" key="3">
    <source>
        <dbReference type="ARBA" id="ARBA00004733"/>
    </source>
</evidence>
<organism evidence="14 15">
    <name type="scientific">Candidatus Thioglobus autotrophicus</name>
    <dbReference type="NCBI Taxonomy" id="1705394"/>
    <lineage>
        <taxon>Bacteria</taxon>
        <taxon>Pseudomonadati</taxon>
        <taxon>Pseudomonadota</taxon>
        <taxon>Gammaproteobacteria</taxon>
        <taxon>Candidatus Pseudothioglobaceae</taxon>
        <taxon>Candidatus Thioglobus</taxon>
    </lineage>
</organism>
<dbReference type="FunFam" id="3.40.50.1100:FF:000004">
    <property type="entry name" value="Tryptophan synthase beta chain"/>
    <property type="match status" value="1"/>
</dbReference>
<dbReference type="HAMAP" id="MF_00133">
    <property type="entry name" value="Trp_synth_beta"/>
    <property type="match status" value="1"/>
</dbReference>
<dbReference type="PANTHER" id="PTHR48077:SF3">
    <property type="entry name" value="TRYPTOPHAN SYNTHASE"/>
    <property type="match status" value="1"/>
</dbReference>
<dbReference type="InterPro" id="IPR006654">
    <property type="entry name" value="Trp_synth_beta"/>
</dbReference>
<dbReference type="CDD" id="cd06446">
    <property type="entry name" value="Trp-synth_B"/>
    <property type="match status" value="1"/>
</dbReference>
<dbReference type="EMBL" id="CP010552">
    <property type="protein sequence ID" value="ALE52396.1"/>
    <property type="molecule type" value="Genomic_DNA"/>
</dbReference>
<evidence type="ECO:0000256" key="6">
    <source>
        <dbReference type="ARBA" id="ARBA00022605"/>
    </source>
</evidence>
<dbReference type="AlphaFoldDB" id="A0A0M4NGZ8"/>
<dbReference type="PROSITE" id="PS00168">
    <property type="entry name" value="TRP_SYNTHASE_BETA"/>
    <property type="match status" value="1"/>
</dbReference>
<evidence type="ECO:0000256" key="4">
    <source>
        <dbReference type="ARBA" id="ARBA00009982"/>
    </source>
</evidence>
<comment type="cofactor">
    <cofactor evidence="1 12">
        <name>pyridoxal 5'-phosphate</name>
        <dbReference type="ChEBI" id="CHEBI:597326"/>
    </cofactor>
</comment>
<dbReference type="InterPro" id="IPR006653">
    <property type="entry name" value="Trp_synth_b_CS"/>
</dbReference>
<evidence type="ECO:0000256" key="7">
    <source>
        <dbReference type="ARBA" id="ARBA00022822"/>
    </source>
</evidence>
<comment type="pathway">
    <text evidence="3 12">Amino-acid biosynthesis; L-tryptophan biosynthesis; L-tryptophan from chorismate: step 5/5.</text>
</comment>
<evidence type="ECO:0000256" key="5">
    <source>
        <dbReference type="ARBA" id="ARBA00011270"/>
    </source>
</evidence>
<evidence type="ECO:0000256" key="12">
    <source>
        <dbReference type="HAMAP-Rule" id="MF_00133"/>
    </source>
</evidence>
<dbReference type="InterPro" id="IPR023026">
    <property type="entry name" value="Trp_synth_beta/beta-like"/>
</dbReference>
<dbReference type="SUPFAM" id="SSF53686">
    <property type="entry name" value="Tryptophan synthase beta subunit-like PLP-dependent enzymes"/>
    <property type="match status" value="1"/>
</dbReference>
<feature type="domain" description="Tryptophan synthase beta chain-like PALP" evidence="13">
    <location>
        <begin position="66"/>
        <end position="391"/>
    </location>
</feature>
<comment type="similarity">
    <text evidence="4 12">Belongs to the TrpB family.</text>
</comment>
<dbReference type="KEGG" id="tho:SP60_03680"/>
<comment type="catalytic activity">
    <reaction evidence="11 12">
        <text>(1S,2R)-1-C-(indol-3-yl)glycerol 3-phosphate + L-serine = D-glyceraldehyde 3-phosphate + L-tryptophan + H2O</text>
        <dbReference type="Rhea" id="RHEA:10532"/>
        <dbReference type="ChEBI" id="CHEBI:15377"/>
        <dbReference type="ChEBI" id="CHEBI:33384"/>
        <dbReference type="ChEBI" id="CHEBI:57912"/>
        <dbReference type="ChEBI" id="CHEBI:58866"/>
        <dbReference type="ChEBI" id="CHEBI:59776"/>
        <dbReference type="EC" id="4.2.1.20"/>
    </reaction>
</comment>
<evidence type="ECO:0000256" key="10">
    <source>
        <dbReference type="ARBA" id="ARBA00023239"/>
    </source>
</evidence>
<dbReference type="Proteomes" id="UP000058020">
    <property type="component" value="Chromosome"/>
</dbReference>
<dbReference type="InterPro" id="IPR036052">
    <property type="entry name" value="TrpB-like_PALP_sf"/>
</dbReference>
<keyword evidence="15" id="KW-1185">Reference proteome</keyword>
<accession>A0A0M4NGZ8</accession>
<evidence type="ECO:0000256" key="2">
    <source>
        <dbReference type="ARBA" id="ARBA00002786"/>
    </source>
</evidence>
<evidence type="ECO:0000259" key="13">
    <source>
        <dbReference type="Pfam" id="PF00291"/>
    </source>
</evidence>
<dbReference type="Pfam" id="PF00291">
    <property type="entry name" value="PALP"/>
    <property type="match status" value="1"/>
</dbReference>
<dbReference type="UniPathway" id="UPA00035">
    <property type="reaction ID" value="UER00044"/>
</dbReference>
<dbReference type="GO" id="GO:0004834">
    <property type="term" value="F:tryptophan synthase activity"/>
    <property type="evidence" value="ECO:0007669"/>
    <property type="project" value="UniProtKB-UniRule"/>
</dbReference>
<dbReference type="EC" id="4.2.1.20" evidence="12"/>
<evidence type="ECO:0000256" key="9">
    <source>
        <dbReference type="ARBA" id="ARBA00023141"/>
    </source>
</evidence>
<evidence type="ECO:0000313" key="14">
    <source>
        <dbReference type="EMBL" id="ALE52396.1"/>
    </source>
</evidence>
<dbReference type="PANTHER" id="PTHR48077">
    <property type="entry name" value="TRYPTOPHAN SYNTHASE-RELATED"/>
    <property type="match status" value="1"/>
</dbReference>
<dbReference type="InterPro" id="IPR001926">
    <property type="entry name" value="TrpB-like_PALP"/>
</dbReference>
<feature type="modified residue" description="N6-(pyridoxal phosphate)lysine" evidence="12">
    <location>
        <position position="99"/>
    </location>
</feature>